<proteinExistence type="predicted"/>
<dbReference type="EMBL" id="GL945434">
    <property type="protein sequence ID" value="EGO24726.1"/>
    <property type="molecule type" value="Genomic_DNA"/>
</dbReference>
<protein>
    <submittedName>
        <fullName evidence="1">Uncharacterized protein</fullName>
    </submittedName>
</protein>
<sequence>MLAEPCFDGCGTYRLCILISTGFHRDPGIQFEHGLPRLIHCICAVCNRTICCQGRSGWSVCFF</sequence>
<dbReference type="AlphaFoldDB" id="F8NXQ4"/>
<gene>
    <name evidence="1" type="ORF">SERLADRAFT_468447</name>
</gene>
<name>F8NXQ4_SERL9</name>
<dbReference type="KEGG" id="sla:SERLADRAFT_468447"/>
<accession>F8NXQ4</accession>
<dbReference type="GeneID" id="18819413"/>
<reference evidence="1" key="1">
    <citation type="submission" date="2011-04" db="EMBL/GenBank/DDBJ databases">
        <title>Evolution of plant cell wall degrading machinery underlies the functional diversity of forest fungi.</title>
        <authorList>
            <consortium name="US DOE Joint Genome Institute (JGI-PGF)"/>
            <person name="Eastwood D.C."/>
            <person name="Floudas D."/>
            <person name="Binder M."/>
            <person name="Majcherczyk A."/>
            <person name="Schneider P."/>
            <person name="Aerts A."/>
            <person name="Asiegbu F.O."/>
            <person name="Baker S.E."/>
            <person name="Barry K."/>
            <person name="Bendiksby M."/>
            <person name="Blumentritt M."/>
            <person name="Coutinho P.M."/>
            <person name="Cullen D."/>
            <person name="Cullen D."/>
            <person name="Gathman A."/>
            <person name="Goodell B."/>
            <person name="Henrissat B."/>
            <person name="Ihrmark K."/>
            <person name="Kauserud H."/>
            <person name="Kohler A."/>
            <person name="LaButti K."/>
            <person name="Lapidus A."/>
            <person name="Lavin J.L."/>
            <person name="Lee Y.-H."/>
            <person name="Lindquist E."/>
            <person name="Lilly W."/>
            <person name="Lucas S."/>
            <person name="Morin E."/>
            <person name="Murat C."/>
            <person name="Oguiza J.A."/>
            <person name="Park J."/>
            <person name="Pisabarro A.G."/>
            <person name="Riley R."/>
            <person name="Rosling A."/>
            <person name="Salamov A."/>
            <person name="Schmidt O."/>
            <person name="Schmutz J."/>
            <person name="Skrede I."/>
            <person name="Stenlid J."/>
            <person name="Wiebenga A."/>
            <person name="Xie X."/>
            <person name="Kues U."/>
            <person name="Hibbett D.S."/>
            <person name="Hoffmeister D."/>
            <person name="Hogberg N."/>
            <person name="Martin F."/>
            <person name="Grigoriev I.V."/>
            <person name="Watkinson S.C."/>
        </authorList>
    </citation>
    <scope>NUCLEOTIDE SEQUENCE</scope>
    <source>
        <strain evidence="1">S7.9</strain>
    </source>
</reference>
<dbReference type="Proteomes" id="UP000008064">
    <property type="component" value="Unassembled WGS sequence"/>
</dbReference>
<organism>
    <name type="scientific">Serpula lacrymans var. lacrymans (strain S7.9)</name>
    <name type="common">Dry rot fungus</name>
    <dbReference type="NCBI Taxonomy" id="578457"/>
    <lineage>
        <taxon>Eukaryota</taxon>
        <taxon>Fungi</taxon>
        <taxon>Dikarya</taxon>
        <taxon>Basidiomycota</taxon>
        <taxon>Agaricomycotina</taxon>
        <taxon>Agaricomycetes</taxon>
        <taxon>Agaricomycetidae</taxon>
        <taxon>Boletales</taxon>
        <taxon>Coniophorineae</taxon>
        <taxon>Serpulaceae</taxon>
        <taxon>Serpula</taxon>
    </lineage>
</organism>
<evidence type="ECO:0000313" key="1">
    <source>
        <dbReference type="EMBL" id="EGO24726.1"/>
    </source>
</evidence>
<dbReference type="HOGENOM" id="CLU_2887230_0_0_1"/>
<dbReference type="RefSeq" id="XP_007318745.1">
    <property type="nucleotide sequence ID" value="XM_007318683.1"/>
</dbReference>